<dbReference type="Proteomes" id="UP001630127">
    <property type="component" value="Unassembled WGS sequence"/>
</dbReference>
<dbReference type="PANTHER" id="PTHR31973">
    <property type="entry name" value="POLYPROTEIN, PUTATIVE-RELATED"/>
    <property type="match status" value="1"/>
</dbReference>
<dbReference type="PANTHER" id="PTHR31973:SF187">
    <property type="entry name" value="MUTATOR TRANSPOSASE MUDRA PROTEIN"/>
    <property type="match status" value="1"/>
</dbReference>
<feature type="region of interest" description="Disordered" evidence="1">
    <location>
        <begin position="224"/>
        <end position="320"/>
    </location>
</feature>
<evidence type="ECO:0000313" key="3">
    <source>
        <dbReference type="Proteomes" id="UP001630127"/>
    </source>
</evidence>
<reference evidence="2 3" key="1">
    <citation type="submission" date="2024-11" db="EMBL/GenBank/DDBJ databases">
        <title>A near-complete genome assembly of Cinchona calisaya.</title>
        <authorList>
            <person name="Lian D.C."/>
            <person name="Zhao X.W."/>
            <person name="Wei L."/>
        </authorList>
    </citation>
    <scope>NUCLEOTIDE SEQUENCE [LARGE SCALE GENOMIC DNA]</scope>
    <source>
        <tissue evidence="2">Nenye</tissue>
    </source>
</reference>
<dbReference type="EMBL" id="JBJUIK010000002">
    <property type="protein sequence ID" value="KAL3535006.1"/>
    <property type="molecule type" value="Genomic_DNA"/>
</dbReference>
<name>A0ABD3AUY8_9GENT</name>
<organism evidence="2 3">
    <name type="scientific">Cinchona calisaya</name>
    <dbReference type="NCBI Taxonomy" id="153742"/>
    <lineage>
        <taxon>Eukaryota</taxon>
        <taxon>Viridiplantae</taxon>
        <taxon>Streptophyta</taxon>
        <taxon>Embryophyta</taxon>
        <taxon>Tracheophyta</taxon>
        <taxon>Spermatophyta</taxon>
        <taxon>Magnoliopsida</taxon>
        <taxon>eudicotyledons</taxon>
        <taxon>Gunneridae</taxon>
        <taxon>Pentapetalae</taxon>
        <taxon>asterids</taxon>
        <taxon>lamiids</taxon>
        <taxon>Gentianales</taxon>
        <taxon>Rubiaceae</taxon>
        <taxon>Cinchonoideae</taxon>
        <taxon>Cinchoneae</taxon>
        <taxon>Cinchona</taxon>
    </lineage>
</organism>
<evidence type="ECO:0000313" key="2">
    <source>
        <dbReference type="EMBL" id="KAL3535006.1"/>
    </source>
</evidence>
<feature type="compositionally biased region" description="Polar residues" evidence="1">
    <location>
        <begin position="270"/>
        <end position="320"/>
    </location>
</feature>
<feature type="compositionally biased region" description="Low complexity" evidence="1">
    <location>
        <begin position="249"/>
        <end position="260"/>
    </location>
</feature>
<sequence>MEMFAMFRDEPFIRVYIEEVVANVQNLGNGENVNQNDDLGQDGDTLNDSCGIDDDGVVNDEVAHNINLGEYAAYVEYASFQNSRKEAHRLVETFDELFPGVEHRLCVIHMYANFKLRFKDKALRDIMWAATKAYEPEICRRKSRVLEMTNKDADNWLSAIPPYLWARCMFSPRSKCDLLCYNIGESFNQYISAARDEPIYTMFETIRRLIMREVLFSIIATDGGSNQSTVQSDITTERGIPTNIGRGTGRCASGRGASRVARGKGAGRGVSNNPSGWGRGNTSSLNGRGRGDSSSVNGKGKSASGSATARESDFSTSRAK</sequence>
<protein>
    <submittedName>
        <fullName evidence="2">Uncharacterized protein</fullName>
    </submittedName>
</protein>
<evidence type="ECO:0000256" key="1">
    <source>
        <dbReference type="SAM" id="MobiDB-lite"/>
    </source>
</evidence>
<comment type="caution">
    <text evidence="2">The sequence shown here is derived from an EMBL/GenBank/DDBJ whole genome shotgun (WGS) entry which is preliminary data.</text>
</comment>
<gene>
    <name evidence="2" type="ORF">ACH5RR_003467</name>
</gene>
<keyword evidence="3" id="KW-1185">Reference proteome</keyword>
<accession>A0ABD3AUY8</accession>
<dbReference type="AlphaFoldDB" id="A0ABD3AUY8"/>
<feature type="compositionally biased region" description="Polar residues" evidence="1">
    <location>
        <begin position="224"/>
        <end position="234"/>
    </location>
</feature>
<proteinExistence type="predicted"/>